<feature type="region of interest" description="Disordered" evidence="1">
    <location>
        <begin position="272"/>
        <end position="297"/>
    </location>
</feature>
<dbReference type="EMBL" id="AP018042">
    <property type="protein sequence ID" value="BAX79989.1"/>
    <property type="molecule type" value="Genomic_DNA"/>
</dbReference>
<dbReference type="OrthoDB" id="1525197at2"/>
<proteinExistence type="predicted"/>
<dbReference type="AlphaFoldDB" id="A0A1Y1CHY1"/>
<evidence type="ECO:0000259" key="2">
    <source>
        <dbReference type="Pfam" id="PF03432"/>
    </source>
</evidence>
<reference evidence="4" key="2">
    <citation type="journal article" date="2020" name="Antonie Van Leeuwenhoek">
        <title>Labilibaculum antarcticum sp. nov., a novel facultative anaerobic, psychrotorelant bacterium isolated from marine sediment of Antarctica.</title>
        <authorList>
            <person name="Watanabe M."/>
            <person name="Kojima H."/>
            <person name="Fukui M."/>
        </authorList>
    </citation>
    <scope>NUCLEOTIDE SEQUENCE [LARGE SCALE GENOMIC DNA]</scope>
    <source>
        <strain evidence="4">SPP2</strain>
    </source>
</reference>
<evidence type="ECO:0000313" key="4">
    <source>
        <dbReference type="Proteomes" id="UP000218267"/>
    </source>
</evidence>
<accession>A0A1Y1CHY1</accession>
<sequence length="297" mass="34512">MIAKIVKGQDFRGVVNYIFDIKKGTELLASDGLRTKNKETIIQSFVGQAELNPRLGKSVYHISLSFSAKDKELLSNELMAEVAKEYLGKMNICETQFLVARHFDKEHPHLHMIINRVDYHGKTISDRNDRHRSEKICKEITRKYGFYFAKGKEQVKVERLHEPDKTKYEIYNALKKYIPESGDWAELAMNLKEQEISIDFKTKGTTTEVQGVRFIKNGLSFNGSKIDRQFSFSKIDARLKQNVQEQIFSARKGDSLSTGFLRELLVQSQKQNYKDELHSKQKQKLRKRSKNKGLRRS</sequence>
<evidence type="ECO:0000313" key="3">
    <source>
        <dbReference type="EMBL" id="BAX79989.1"/>
    </source>
</evidence>
<protein>
    <submittedName>
        <fullName evidence="3">Mobilization protein</fullName>
    </submittedName>
</protein>
<dbReference type="Proteomes" id="UP000218267">
    <property type="component" value="Chromosome"/>
</dbReference>
<dbReference type="InterPro" id="IPR005094">
    <property type="entry name" value="Endonuclease_MobA/VirD2"/>
</dbReference>
<organism evidence="3 4">
    <name type="scientific">Labilibaculum antarcticum</name>
    <dbReference type="NCBI Taxonomy" id="1717717"/>
    <lineage>
        <taxon>Bacteria</taxon>
        <taxon>Pseudomonadati</taxon>
        <taxon>Bacteroidota</taxon>
        <taxon>Bacteroidia</taxon>
        <taxon>Marinilabiliales</taxon>
        <taxon>Marinifilaceae</taxon>
        <taxon>Labilibaculum</taxon>
    </lineage>
</organism>
<name>A0A1Y1CHY1_9BACT</name>
<evidence type="ECO:0000256" key="1">
    <source>
        <dbReference type="SAM" id="MobiDB-lite"/>
    </source>
</evidence>
<dbReference type="RefSeq" id="WP_096428865.1">
    <property type="nucleotide sequence ID" value="NZ_AP018042.1"/>
</dbReference>
<gene>
    <name evidence="3" type="ORF">ALGA_1613</name>
</gene>
<feature type="compositionally biased region" description="Basic residues" evidence="1">
    <location>
        <begin position="280"/>
        <end position="297"/>
    </location>
</feature>
<reference evidence="3 4" key="1">
    <citation type="journal article" date="2018" name="Mar. Genomics">
        <title>Complete genome sequence of Marinifilaceae bacterium strain SPP2, isolated from the Antarctic marine sediment.</title>
        <authorList>
            <person name="Watanabe M."/>
            <person name="Kojima H."/>
            <person name="Fukui M."/>
        </authorList>
    </citation>
    <scope>NUCLEOTIDE SEQUENCE [LARGE SCALE GENOMIC DNA]</scope>
    <source>
        <strain evidence="3 4">SPP2</strain>
    </source>
</reference>
<dbReference type="KEGG" id="mbas:ALGA_1613"/>
<keyword evidence="4" id="KW-1185">Reference proteome</keyword>
<dbReference type="Pfam" id="PF03432">
    <property type="entry name" value="Relaxase"/>
    <property type="match status" value="1"/>
</dbReference>
<feature type="domain" description="MobA/VirD2-like nuclease" evidence="2">
    <location>
        <begin position="17"/>
        <end position="145"/>
    </location>
</feature>